<accession>A0AAE9PZJ5</accession>
<keyword evidence="2" id="KW-1185">Reference proteome</keyword>
<evidence type="ECO:0000313" key="1">
    <source>
        <dbReference type="EMBL" id="UZZ64192.1"/>
    </source>
</evidence>
<protein>
    <submittedName>
        <fullName evidence="1">Uncharacterized protein</fullName>
    </submittedName>
</protein>
<name>A0AAE9PZJ5_9CAUD</name>
<gene>
    <name evidence="1" type="ORF">A54_228</name>
</gene>
<dbReference type="Proteomes" id="UP001236076">
    <property type="component" value="Segment"/>
</dbReference>
<organism evidence="1 2">
    <name type="scientific">Escherichia phage A5-4</name>
    <dbReference type="NCBI Taxonomy" id="2996162"/>
    <lineage>
        <taxon>Viruses</taxon>
        <taxon>Duplodnaviria</taxon>
        <taxon>Heunggongvirae</taxon>
        <taxon>Uroviricota</taxon>
        <taxon>Caudoviricetes</taxon>
        <taxon>Vequintavirinae</taxon>
    </lineage>
</organism>
<dbReference type="EMBL" id="OP744025">
    <property type="protein sequence ID" value="UZZ64192.1"/>
    <property type="molecule type" value="Genomic_DNA"/>
</dbReference>
<proteinExistence type="predicted"/>
<sequence length="153" mass="17401">MKKTSTIDFSVMDRYFDQLSDLETKEIEVGFFDEAHYSGLNMATLAAIHELGWNNLPERNFMLSTSIHYRGGLIKNLKKLNDDLLKGKPYDPVLKKIGKDYADSIRFTIDQGTFSNNRVSTAWASYKGFSDAMIHYGDLSDSAKFKIVPLTKD</sequence>
<reference evidence="1 2" key="1">
    <citation type="submission" date="2022-10" db="EMBL/GenBank/DDBJ databases">
        <authorList>
            <person name="Cortes-Martin A."/>
            <person name="Buttimer C.T.H."/>
            <person name="Hill C."/>
        </authorList>
    </citation>
    <scope>NUCLEOTIDE SEQUENCE [LARGE SCALE GENOMIC DNA]</scope>
</reference>
<evidence type="ECO:0000313" key="2">
    <source>
        <dbReference type="Proteomes" id="UP001236076"/>
    </source>
</evidence>